<dbReference type="PANTHER" id="PTHR11941">
    <property type="entry name" value="ENOYL-COA HYDRATASE-RELATED"/>
    <property type="match status" value="1"/>
</dbReference>
<name>A0A242N9P9_CABSO</name>
<dbReference type="NCBIfam" id="NF006452">
    <property type="entry name" value="PRK08788.1"/>
    <property type="match status" value="1"/>
</dbReference>
<evidence type="ECO:0000313" key="3">
    <source>
        <dbReference type="Proteomes" id="UP000194546"/>
    </source>
</evidence>
<gene>
    <name evidence="2" type="ORF">PAMC26510_02190</name>
    <name evidence="1" type="ORF">PAMC26577_07105</name>
</gene>
<dbReference type="EMBL" id="NBTZ01000027">
    <property type="protein sequence ID" value="OTP77881.1"/>
    <property type="molecule type" value="Genomic_DNA"/>
</dbReference>
<evidence type="ECO:0000313" key="4">
    <source>
        <dbReference type="Proteomes" id="UP000195221"/>
    </source>
</evidence>
<accession>A0A242N9P9</accession>
<dbReference type="InterPro" id="IPR029045">
    <property type="entry name" value="ClpP/crotonase-like_dom_sf"/>
</dbReference>
<dbReference type="EMBL" id="NBTY01000006">
    <property type="protein sequence ID" value="OTP80429.1"/>
    <property type="molecule type" value="Genomic_DNA"/>
</dbReference>
<dbReference type="GO" id="GO:0003824">
    <property type="term" value="F:catalytic activity"/>
    <property type="evidence" value="ECO:0007669"/>
    <property type="project" value="UniProtKB-ARBA"/>
</dbReference>
<dbReference type="Proteomes" id="UP000194546">
    <property type="component" value="Unassembled WGS sequence"/>
</dbReference>
<protein>
    <submittedName>
        <fullName evidence="2">Enoyl-CoA hydratase</fullName>
    </submittedName>
</protein>
<evidence type="ECO:0000313" key="1">
    <source>
        <dbReference type="EMBL" id="OTP77881.1"/>
    </source>
</evidence>
<proteinExistence type="predicted"/>
<dbReference type="AlphaFoldDB" id="A0A242N9P9"/>
<comment type="caution">
    <text evidence="2">The sequence shown here is derived from an EMBL/GenBank/DDBJ whole genome shotgun (WGS) entry which is preliminary data.</text>
</comment>
<dbReference type="Gene3D" id="3.90.226.10">
    <property type="entry name" value="2-enoyl-CoA Hydratase, Chain A, domain 1"/>
    <property type="match status" value="1"/>
</dbReference>
<dbReference type="Gene3D" id="6.20.390.30">
    <property type="match status" value="1"/>
</dbReference>
<sequence>MALPKFNPIFNWIIAMNLKNNPACRPFLEAGDLSQISAYYEEERHTMWMMLRSRPRPCFTQDLVNDIIDLARAARESGLRFDFWVTGSLVPDIFNVGGDLDFFVDAIRSGRRELLMAYARSCIDGLHEIYSGFGTGAISIAMVEGTALGGGFESALAHHFLLAQNDAKMGFPEIAFNLFPGMGGYSLVERKAGMRLAEELISTGEAHTGEWYAEKGIVDQTFQPGDAFLATRTFIDGIRPKLNGIRAMVKARQRVLALPRAELIEITEDWVRAAFTIEEKDLAFMERLVMLQNRRVSKLKMASLDQH</sequence>
<dbReference type="GO" id="GO:0006635">
    <property type="term" value="P:fatty acid beta-oxidation"/>
    <property type="evidence" value="ECO:0007669"/>
    <property type="project" value="TreeGrafter"/>
</dbReference>
<dbReference type="Proteomes" id="UP000195221">
    <property type="component" value="Unassembled WGS sequence"/>
</dbReference>
<reference evidence="1 4" key="2">
    <citation type="submission" date="2017-03" db="EMBL/GenBank/DDBJ databases">
        <title>Genome analysis of strain PAMC 26577.</title>
        <authorList>
            <person name="Oh H.-M."/>
            <person name="Yang J.-A."/>
        </authorList>
    </citation>
    <scope>NUCLEOTIDE SEQUENCE [LARGE SCALE GENOMIC DNA]</scope>
    <source>
        <strain evidence="1 4">PAMC 26577</strain>
    </source>
</reference>
<dbReference type="Pfam" id="PF00378">
    <property type="entry name" value="ECH_1"/>
    <property type="match status" value="1"/>
</dbReference>
<reference evidence="2 3" key="1">
    <citation type="submission" date="2017-03" db="EMBL/GenBank/DDBJ databases">
        <title>Genome analysis of strain PAMC 26510.</title>
        <authorList>
            <person name="Oh H.-M."/>
            <person name="Yang J.-A."/>
        </authorList>
    </citation>
    <scope>NUCLEOTIDE SEQUENCE [LARGE SCALE GENOMIC DNA]</scope>
    <source>
        <strain evidence="2 3">PAMC 26510</strain>
    </source>
</reference>
<organism evidence="2 3">
    <name type="scientific">Caballeronia sordidicola</name>
    <name type="common">Burkholderia sordidicola</name>
    <dbReference type="NCBI Taxonomy" id="196367"/>
    <lineage>
        <taxon>Bacteria</taxon>
        <taxon>Pseudomonadati</taxon>
        <taxon>Pseudomonadota</taxon>
        <taxon>Betaproteobacteria</taxon>
        <taxon>Burkholderiales</taxon>
        <taxon>Burkholderiaceae</taxon>
        <taxon>Caballeronia</taxon>
    </lineage>
</organism>
<evidence type="ECO:0000313" key="2">
    <source>
        <dbReference type="EMBL" id="OTP80429.1"/>
    </source>
</evidence>
<dbReference type="PANTHER" id="PTHR11941:SF54">
    <property type="entry name" value="ENOYL-COA HYDRATASE, MITOCHONDRIAL"/>
    <property type="match status" value="1"/>
</dbReference>
<dbReference type="SUPFAM" id="SSF52096">
    <property type="entry name" value="ClpP/crotonase"/>
    <property type="match status" value="1"/>
</dbReference>
<dbReference type="CDD" id="cd06558">
    <property type="entry name" value="crotonase-like"/>
    <property type="match status" value="1"/>
</dbReference>
<dbReference type="InterPro" id="IPR001753">
    <property type="entry name" value="Enoyl-CoA_hydra/iso"/>
</dbReference>